<name>A0A024JSS0_9MYCO</name>
<evidence type="ECO:0000256" key="1">
    <source>
        <dbReference type="ARBA" id="ARBA00002249"/>
    </source>
</evidence>
<dbReference type="GO" id="GO:0005886">
    <property type="term" value="C:plasma membrane"/>
    <property type="evidence" value="ECO:0007669"/>
    <property type="project" value="UniProtKB-SubCell"/>
</dbReference>
<sequence>MEDQPGLARRLHTTDAVVIGLGSMIGAGVFAAFGPAARAAGAGLLIGLALAAVIAYCNATSSAQLAAVYPMSGGTYIYGRERLGPWWGFIAGWGFVIGKTASCAAMALTVAAYAVPGAHVWVQRLVGVAAVVLLTTLNYRGVTKTAMLARILLACTLIALATVVLGIAMGHPDPSQLSGSWFRGSIYGVLQSAGLLFFAFAGYARIATMGEEVRDPARTIPRAITITLAIAVVIYLVVGVAALLAAGPERLANAVAPLAEAIRAAGAPAVLVPVVSVGAALASLGALLALIAGLGRTTLAMARHRDLPGWLSGVHPTHRVPHHAEVAVGVVVCLLVSIVDLRGVIGFSSFGVLVYYAIANAAAYTLRRRRVVKACGLAGCLLLVATLPWESAAAGLAVFGVGIAGRAAVSSRRA</sequence>
<comment type="similarity">
    <text evidence="3">Belongs to the amino acid-polyamine-organocation (APC) superfamily.</text>
</comment>
<dbReference type="STRING" id="47839.BN973_01237"/>
<evidence type="ECO:0000256" key="5">
    <source>
        <dbReference type="ARBA" id="ARBA00022692"/>
    </source>
</evidence>
<reference evidence="10 11" key="3">
    <citation type="submission" date="2016-01" db="EMBL/GenBank/DDBJ databases">
        <title>The new phylogeny of the genus Mycobacterium.</title>
        <authorList>
            <person name="Tarcisio F."/>
            <person name="Conor M."/>
            <person name="Antonella G."/>
            <person name="Elisabetta G."/>
            <person name="Giulia F.S."/>
            <person name="Sara T."/>
            <person name="Anna F."/>
            <person name="Clotilde B."/>
            <person name="Roberto B."/>
            <person name="Veronica D.S."/>
            <person name="Fabio R."/>
            <person name="Monica P."/>
            <person name="Olivier J."/>
            <person name="Enrico T."/>
            <person name="Nicola S."/>
        </authorList>
    </citation>
    <scope>NUCLEOTIDE SEQUENCE [LARGE SCALE GENOMIC DNA]</scope>
    <source>
        <strain evidence="10 11">DSM 44626</strain>
    </source>
</reference>
<accession>A0A024JSS0</accession>
<feature type="transmembrane region" description="Helical" evidence="8">
    <location>
        <begin position="86"/>
        <end position="115"/>
    </location>
</feature>
<reference evidence="9" key="2">
    <citation type="submission" date="2014-04" db="EMBL/GenBank/DDBJ databases">
        <authorList>
            <person name="Xu Y.W."/>
            <person name="Yang Q."/>
        </authorList>
    </citation>
    <scope>NUCLEOTIDE SEQUENCE</scope>
    <source>
        <strain evidence="9">DSM 44626</strain>
    </source>
</reference>
<feature type="transmembrane region" description="Helical" evidence="8">
    <location>
        <begin position="12"/>
        <end position="33"/>
    </location>
</feature>
<evidence type="ECO:0000256" key="4">
    <source>
        <dbReference type="ARBA" id="ARBA00022475"/>
    </source>
</evidence>
<dbReference type="EMBL" id="HG964446">
    <property type="protein sequence ID" value="CDO86890.1"/>
    <property type="molecule type" value="Genomic_DNA"/>
</dbReference>
<evidence type="ECO:0000313" key="10">
    <source>
        <dbReference type="EMBL" id="ORX03880.1"/>
    </source>
</evidence>
<evidence type="ECO:0000256" key="6">
    <source>
        <dbReference type="ARBA" id="ARBA00022989"/>
    </source>
</evidence>
<dbReference type="PANTHER" id="PTHR42770:SF7">
    <property type="entry name" value="MEMBRANE PROTEIN"/>
    <property type="match status" value="1"/>
</dbReference>
<comment type="function">
    <text evidence="1">Probable amino-acid or metabolite transport protein.</text>
</comment>
<dbReference type="InterPro" id="IPR050367">
    <property type="entry name" value="APC_superfamily"/>
</dbReference>
<evidence type="ECO:0000313" key="9">
    <source>
        <dbReference type="EMBL" id="CDO86890.1"/>
    </source>
</evidence>
<dbReference type="PIRSF" id="PIRSF006060">
    <property type="entry name" value="AA_transporter"/>
    <property type="match status" value="1"/>
</dbReference>
<dbReference type="AlphaFoldDB" id="A0A024JSS0"/>
<feature type="transmembrane region" description="Helical" evidence="8">
    <location>
        <begin position="223"/>
        <end position="246"/>
    </location>
</feature>
<proteinExistence type="inferred from homology"/>
<dbReference type="PANTHER" id="PTHR42770">
    <property type="entry name" value="AMINO ACID TRANSPORTER-RELATED"/>
    <property type="match status" value="1"/>
</dbReference>
<feature type="transmembrane region" description="Helical" evidence="8">
    <location>
        <begin position="151"/>
        <end position="169"/>
    </location>
</feature>
<dbReference type="Pfam" id="PF13520">
    <property type="entry name" value="AA_permease_2"/>
    <property type="match status" value="1"/>
</dbReference>
<keyword evidence="7 8" id="KW-0472">Membrane</keyword>
<protein>
    <submittedName>
        <fullName evidence="9">Amino acid permease-associated protein</fullName>
    </submittedName>
    <submittedName>
        <fullName evidence="10">Transporter</fullName>
    </submittedName>
</protein>
<keyword evidence="5 8" id="KW-0812">Transmembrane</keyword>
<feature type="transmembrane region" description="Helical" evidence="8">
    <location>
        <begin position="39"/>
        <end position="57"/>
    </location>
</feature>
<dbReference type="GO" id="GO:0022857">
    <property type="term" value="F:transmembrane transporter activity"/>
    <property type="evidence" value="ECO:0007669"/>
    <property type="project" value="InterPro"/>
</dbReference>
<dbReference type="Proteomes" id="UP000028880">
    <property type="component" value="Unassembled WGS sequence"/>
</dbReference>
<dbReference type="InterPro" id="IPR002293">
    <property type="entry name" value="AA/rel_permease1"/>
</dbReference>
<comment type="subcellular location">
    <subcellularLocation>
        <location evidence="2">Cell membrane</location>
        <topology evidence="2">Multi-pass membrane protein</topology>
    </subcellularLocation>
</comment>
<keyword evidence="6 8" id="KW-1133">Transmembrane helix</keyword>
<dbReference type="Gene3D" id="1.20.1740.10">
    <property type="entry name" value="Amino acid/polyamine transporter I"/>
    <property type="match status" value="1"/>
</dbReference>
<feature type="transmembrane region" description="Helical" evidence="8">
    <location>
        <begin position="121"/>
        <end position="139"/>
    </location>
</feature>
<reference evidence="9" key="1">
    <citation type="journal article" date="2014" name="Genome Announc.">
        <title>Draft Genome Sequence of Mycobacterium triplex DSM 44626.</title>
        <authorList>
            <person name="Sassi M."/>
            <person name="Croce O."/>
            <person name="Robert C."/>
            <person name="Raoult D."/>
            <person name="Drancourt M."/>
        </authorList>
    </citation>
    <scope>NUCLEOTIDE SEQUENCE [LARGE SCALE GENOMIC DNA]</scope>
    <source>
        <strain evidence="9">DSM 44626</strain>
    </source>
</reference>
<keyword evidence="4" id="KW-1003">Cell membrane</keyword>
<evidence type="ECO:0000313" key="11">
    <source>
        <dbReference type="Proteomes" id="UP000193710"/>
    </source>
</evidence>
<feature type="transmembrane region" description="Helical" evidence="8">
    <location>
        <begin position="345"/>
        <end position="364"/>
    </location>
</feature>
<organism evidence="9">
    <name type="scientific">Mycobacterium triplex</name>
    <dbReference type="NCBI Taxonomy" id="47839"/>
    <lineage>
        <taxon>Bacteria</taxon>
        <taxon>Bacillati</taxon>
        <taxon>Actinomycetota</taxon>
        <taxon>Actinomycetes</taxon>
        <taxon>Mycobacteriales</taxon>
        <taxon>Mycobacteriaceae</taxon>
        <taxon>Mycobacterium</taxon>
        <taxon>Mycobacterium simiae complex</taxon>
    </lineage>
</organism>
<keyword evidence="11" id="KW-1185">Reference proteome</keyword>
<feature type="transmembrane region" description="Helical" evidence="8">
    <location>
        <begin position="266"/>
        <end position="299"/>
    </location>
</feature>
<gene>
    <name evidence="10" type="ORF">AWC29_17690</name>
    <name evidence="9" type="ORF">BN973_01237</name>
</gene>
<dbReference type="eggNOG" id="COG0531">
    <property type="taxonomic scope" value="Bacteria"/>
</dbReference>
<dbReference type="Proteomes" id="UP000193710">
    <property type="component" value="Unassembled WGS sequence"/>
</dbReference>
<dbReference type="EMBL" id="LQPY01000021">
    <property type="protein sequence ID" value="ORX03880.1"/>
    <property type="molecule type" value="Genomic_DNA"/>
</dbReference>
<dbReference type="RefSeq" id="WP_036466581.1">
    <property type="nucleotide sequence ID" value="NZ_HG964446.1"/>
</dbReference>
<evidence type="ECO:0000256" key="8">
    <source>
        <dbReference type="SAM" id="Phobius"/>
    </source>
</evidence>
<evidence type="ECO:0000256" key="3">
    <source>
        <dbReference type="ARBA" id="ARBA00009523"/>
    </source>
</evidence>
<dbReference type="HOGENOM" id="CLU_007946_15_12_11"/>
<evidence type="ECO:0000256" key="7">
    <source>
        <dbReference type="ARBA" id="ARBA00023136"/>
    </source>
</evidence>
<feature type="transmembrane region" description="Helical" evidence="8">
    <location>
        <begin position="181"/>
        <end position="203"/>
    </location>
</feature>
<evidence type="ECO:0000256" key="2">
    <source>
        <dbReference type="ARBA" id="ARBA00004651"/>
    </source>
</evidence>